<feature type="domain" description="PAC" evidence="15">
    <location>
        <begin position="317"/>
        <end position="367"/>
    </location>
</feature>
<feature type="transmembrane region" description="Helical" evidence="12">
    <location>
        <begin position="54"/>
        <end position="73"/>
    </location>
</feature>
<feature type="domain" description="Histidine kinase" evidence="13">
    <location>
        <begin position="385"/>
        <end position="605"/>
    </location>
</feature>
<keyword evidence="11" id="KW-0175">Coiled coil</keyword>
<evidence type="ECO:0000313" key="17">
    <source>
        <dbReference type="Proteomes" id="UP000006377"/>
    </source>
</evidence>
<evidence type="ECO:0000313" key="16">
    <source>
        <dbReference type="EMBL" id="ABS62559.1"/>
    </source>
</evidence>
<dbReference type="PANTHER" id="PTHR43047">
    <property type="entry name" value="TWO-COMPONENT HISTIDINE PROTEIN KINASE"/>
    <property type="match status" value="1"/>
</dbReference>
<feature type="transmembrane region" description="Helical" evidence="12">
    <location>
        <begin position="109"/>
        <end position="129"/>
    </location>
</feature>
<name>A7HRM6_PARL1</name>
<evidence type="ECO:0000259" key="13">
    <source>
        <dbReference type="PROSITE" id="PS50109"/>
    </source>
</evidence>
<keyword evidence="9" id="KW-0902">Two-component regulatory system</keyword>
<dbReference type="KEGG" id="pla:Plav_0936"/>
<dbReference type="CDD" id="cd16922">
    <property type="entry name" value="HATPase_EvgS-ArcB-TorS-like"/>
    <property type="match status" value="1"/>
</dbReference>
<dbReference type="SUPFAM" id="SSF55874">
    <property type="entry name" value="ATPase domain of HSP90 chaperone/DNA topoisomerase II/histidine kinase"/>
    <property type="match status" value="1"/>
</dbReference>
<dbReference type="STRING" id="402881.Plav_0936"/>
<evidence type="ECO:0000256" key="1">
    <source>
        <dbReference type="ARBA" id="ARBA00000085"/>
    </source>
</evidence>
<dbReference type="GO" id="GO:0005524">
    <property type="term" value="F:ATP binding"/>
    <property type="evidence" value="ECO:0007669"/>
    <property type="project" value="UniProtKB-KW"/>
</dbReference>
<dbReference type="FunFam" id="3.30.565.10:FF:000006">
    <property type="entry name" value="Sensor histidine kinase WalK"/>
    <property type="match status" value="1"/>
</dbReference>
<dbReference type="EMBL" id="CP000774">
    <property type="protein sequence ID" value="ABS62559.1"/>
    <property type="molecule type" value="Genomic_DNA"/>
</dbReference>
<evidence type="ECO:0000256" key="12">
    <source>
        <dbReference type="SAM" id="Phobius"/>
    </source>
</evidence>
<dbReference type="SMART" id="SM00387">
    <property type="entry name" value="HATPase_c"/>
    <property type="match status" value="1"/>
</dbReference>
<evidence type="ECO:0000256" key="2">
    <source>
        <dbReference type="ARBA" id="ARBA00004370"/>
    </source>
</evidence>
<feature type="coiled-coil region" evidence="11">
    <location>
        <begin position="218"/>
        <end position="248"/>
    </location>
</feature>
<evidence type="ECO:0000256" key="6">
    <source>
        <dbReference type="ARBA" id="ARBA00022741"/>
    </source>
</evidence>
<dbReference type="SMART" id="SM00091">
    <property type="entry name" value="PAS"/>
    <property type="match status" value="1"/>
</dbReference>
<dbReference type="InterPro" id="IPR003661">
    <property type="entry name" value="HisK_dim/P_dom"/>
</dbReference>
<dbReference type="SMART" id="SM00388">
    <property type="entry name" value="HisKA"/>
    <property type="match status" value="1"/>
</dbReference>
<dbReference type="SUPFAM" id="SSF47384">
    <property type="entry name" value="Homodimeric domain of signal transducing histidine kinase"/>
    <property type="match status" value="1"/>
</dbReference>
<dbReference type="PROSITE" id="PS50112">
    <property type="entry name" value="PAS"/>
    <property type="match status" value="1"/>
</dbReference>
<dbReference type="PANTHER" id="PTHR43047:SF63">
    <property type="entry name" value="HISTIDINE KINASE"/>
    <property type="match status" value="1"/>
</dbReference>
<dbReference type="InterPro" id="IPR000014">
    <property type="entry name" value="PAS"/>
</dbReference>
<dbReference type="EC" id="2.7.13.3" evidence="3"/>
<dbReference type="InterPro" id="IPR036097">
    <property type="entry name" value="HisK_dim/P_sf"/>
</dbReference>
<dbReference type="Pfam" id="PF00512">
    <property type="entry name" value="HisKA"/>
    <property type="match status" value="1"/>
</dbReference>
<dbReference type="NCBIfam" id="TIGR00229">
    <property type="entry name" value="sensory_box"/>
    <property type="match status" value="1"/>
</dbReference>
<dbReference type="PROSITE" id="PS50109">
    <property type="entry name" value="HIS_KIN"/>
    <property type="match status" value="1"/>
</dbReference>
<dbReference type="CDD" id="cd00082">
    <property type="entry name" value="HisKA"/>
    <property type="match status" value="1"/>
</dbReference>
<dbReference type="GO" id="GO:0000155">
    <property type="term" value="F:phosphorelay sensor kinase activity"/>
    <property type="evidence" value="ECO:0007669"/>
    <property type="project" value="InterPro"/>
</dbReference>
<dbReference type="Pfam" id="PF02518">
    <property type="entry name" value="HATPase_c"/>
    <property type="match status" value="1"/>
</dbReference>
<keyword evidence="7 16" id="KW-0418">Kinase</keyword>
<dbReference type="SMART" id="SM00086">
    <property type="entry name" value="PAC"/>
    <property type="match status" value="1"/>
</dbReference>
<evidence type="ECO:0000256" key="3">
    <source>
        <dbReference type="ARBA" id="ARBA00012438"/>
    </source>
</evidence>
<keyword evidence="5" id="KW-0808">Transferase</keyword>
<keyword evidence="17" id="KW-1185">Reference proteome</keyword>
<dbReference type="Pfam" id="PF00989">
    <property type="entry name" value="PAS"/>
    <property type="match status" value="1"/>
</dbReference>
<protein>
    <recommendedName>
        <fullName evidence="3">histidine kinase</fullName>
        <ecNumber evidence="3">2.7.13.3</ecNumber>
    </recommendedName>
</protein>
<feature type="transmembrane region" description="Helical" evidence="12">
    <location>
        <begin position="135"/>
        <end position="153"/>
    </location>
</feature>
<evidence type="ECO:0000256" key="8">
    <source>
        <dbReference type="ARBA" id="ARBA00022840"/>
    </source>
</evidence>
<proteinExistence type="predicted"/>
<dbReference type="Gene3D" id="1.10.287.130">
    <property type="match status" value="1"/>
</dbReference>
<sequence length="617" mass="67197">MPGSEHTTGEAVPEVQAASEVECSYRWTGEFADPALEAGYLRASWTEAHSRLKALLIAIYVFVSWAAFDLVAMGFGWPFVLLTVARFAALGSTLLALKVFRTPDNRSAFMICAGVTQAIVCIVAPLSLMLGGVQFAAALLSIVVILFAFYVGVPSRLPVNLALSASLSLGFVAVTPFLTEVSLLTILEIGVLFMVVNAIGAELVRSANRLRRTGFLTLMRQQELYEQLKREVEVRQEAEQAVRATEESFQSIFYAAPLPISLVDPSTFRVMQANMAALALFGIDETEADGFDVREFFDEEDLPARLDRLVLGGRAGAPVEFCLKRRDGAVIWALVSAAVVSFHGRRALLIGIQDVTVRHKEAEALREARDQATAASRSKSEFLANMSHELRTPLNAIIGFSEALERELFGPVGNPRYREYAEDIHDSGVHLLSLINDILDLSKIEAGHFKLHEDETDLDHIVAAATRIVRHRAQQANIAIECRLPQPPLAVLVDERALKQVLINLVSNAVKFSPDGSLILVEANVTTQGLRISVADKGVGIAPEDIPRALTPFTQLDGSLSRAHEGTGLGLPLAKHLTELHDGKLFIESAVDVGTTVYVDLPLSRVVGHAEQKQAIV</sequence>
<dbReference type="SUPFAM" id="SSF55785">
    <property type="entry name" value="PYP-like sensor domain (PAS domain)"/>
    <property type="match status" value="1"/>
</dbReference>
<dbReference type="Gene3D" id="3.30.565.10">
    <property type="entry name" value="Histidine kinase-like ATPase, C-terminal domain"/>
    <property type="match status" value="1"/>
</dbReference>
<evidence type="ECO:0000259" key="14">
    <source>
        <dbReference type="PROSITE" id="PS50112"/>
    </source>
</evidence>
<organism evidence="16 17">
    <name type="scientific">Parvibaculum lavamentivorans (strain DS-1 / DSM 13023 / NCIMB 13966)</name>
    <dbReference type="NCBI Taxonomy" id="402881"/>
    <lineage>
        <taxon>Bacteria</taxon>
        <taxon>Pseudomonadati</taxon>
        <taxon>Pseudomonadota</taxon>
        <taxon>Alphaproteobacteria</taxon>
        <taxon>Hyphomicrobiales</taxon>
        <taxon>Parvibaculaceae</taxon>
        <taxon>Parvibaculum</taxon>
    </lineage>
</organism>
<feature type="transmembrane region" description="Helical" evidence="12">
    <location>
        <begin position="160"/>
        <end position="178"/>
    </location>
</feature>
<dbReference type="InterPro" id="IPR004358">
    <property type="entry name" value="Sig_transdc_His_kin-like_C"/>
</dbReference>
<dbReference type="Gene3D" id="3.30.450.20">
    <property type="entry name" value="PAS domain"/>
    <property type="match status" value="1"/>
</dbReference>
<gene>
    <name evidence="16" type="ordered locus">Plav_0936</name>
</gene>
<dbReference type="PROSITE" id="PS50113">
    <property type="entry name" value="PAC"/>
    <property type="match status" value="1"/>
</dbReference>
<dbReference type="InterPro" id="IPR000700">
    <property type="entry name" value="PAS-assoc_C"/>
</dbReference>
<dbReference type="InterPro" id="IPR003594">
    <property type="entry name" value="HATPase_dom"/>
</dbReference>
<keyword evidence="6" id="KW-0547">Nucleotide-binding</keyword>
<feature type="transmembrane region" description="Helical" evidence="12">
    <location>
        <begin position="79"/>
        <end position="97"/>
    </location>
</feature>
<dbReference type="InterPro" id="IPR035965">
    <property type="entry name" value="PAS-like_dom_sf"/>
</dbReference>
<dbReference type="AlphaFoldDB" id="A7HRM6"/>
<reference evidence="16 17" key="1">
    <citation type="journal article" date="2011" name="Stand. Genomic Sci.">
        <title>Complete genome sequence of Parvibaculum lavamentivorans type strain (DS-1(T)).</title>
        <authorList>
            <person name="Schleheck D."/>
            <person name="Weiss M."/>
            <person name="Pitluck S."/>
            <person name="Bruce D."/>
            <person name="Land M.L."/>
            <person name="Han S."/>
            <person name="Saunders E."/>
            <person name="Tapia R."/>
            <person name="Detter C."/>
            <person name="Brettin T."/>
            <person name="Han J."/>
            <person name="Woyke T."/>
            <person name="Goodwin L."/>
            <person name="Pennacchio L."/>
            <person name="Nolan M."/>
            <person name="Cook A.M."/>
            <person name="Kjelleberg S."/>
            <person name="Thomas T."/>
        </authorList>
    </citation>
    <scope>NUCLEOTIDE SEQUENCE [LARGE SCALE GENOMIC DNA]</scope>
    <source>
        <strain evidence="17">DS-1 / DSM 13023 / NCIMB 13966</strain>
    </source>
</reference>
<keyword evidence="12" id="KW-1133">Transmembrane helix</keyword>
<dbReference type="InterPro" id="IPR013767">
    <property type="entry name" value="PAS_fold"/>
</dbReference>
<dbReference type="PRINTS" id="PR00344">
    <property type="entry name" value="BCTRLSENSOR"/>
</dbReference>
<evidence type="ECO:0000259" key="15">
    <source>
        <dbReference type="PROSITE" id="PS50113"/>
    </source>
</evidence>
<dbReference type="InterPro" id="IPR005467">
    <property type="entry name" value="His_kinase_dom"/>
</dbReference>
<keyword evidence="4" id="KW-0597">Phosphoprotein</keyword>
<dbReference type="GO" id="GO:0009927">
    <property type="term" value="F:histidine phosphotransfer kinase activity"/>
    <property type="evidence" value="ECO:0007669"/>
    <property type="project" value="TreeGrafter"/>
</dbReference>
<dbReference type="HOGENOM" id="CLU_000445_89_22_5"/>
<keyword evidence="8" id="KW-0067">ATP-binding</keyword>
<evidence type="ECO:0000256" key="5">
    <source>
        <dbReference type="ARBA" id="ARBA00022679"/>
    </source>
</evidence>
<dbReference type="Proteomes" id="UP000006377">
    <property type="component" value="Chromosome"/>
</dbReference>
<feature type="domain" description="PAS" evidence="14">
    <location>
        <begin position="245"/>
        <end position="301"/>
    </location>
</feature>
<dbReference type="InterPro" id="IPR036890">
    <property type="entry name" value="HATPase_C_sf"/>
</dbReference>
<keyword evidence="10 12" id="KW-0472">Membrane</keyword>
<dbReference type="GO" id="GO:0005886">
    <property type="term" value="C:plasma membrane"/>
    <property type="evidence" value="ECO:0007669"/>
    <property type="project" value="TreeGrafter"/>
</dbReference>
<evidence type="ECO:0000256" key="10">
    <source>
        <dbReference type="ARBA" id="ARBA00023136"/>
    </source>
</evidence>
<dbReference type="CDD" id="cd00130">
    <property type="entry name" value="PAS"/>
    <property type="match status" value="1"/>
</dbReference>
<dbReference type="FunFam" id="1.10.287.130:FF:000038">
    <property type="entry name" value="Sensory transduction histidine kinase"/>
    <property type="match status" value="1"/>
</dbReference>
<dbReference type="InterPro" id="IPR001610">
    <property type="entry name" value="PAC"/>
</dbReference>
<comment type="catalytic activity">
    <reaction evidence="1">
        <text>ATP + protein L-histidine = ADP + protein N-phospho-L-histidine.</text>
        <dbReference type="EC" id="2.7.13.3"/>
    </reaction>
</comment>
<dbReference type="eggNOG" id="COG2205">
    <property type="taxonomic scope" value="Bacteria"/>
</dbReference>
<evidence type="ECO:0000256" key="7">
    <source>
        <dbReference type="ARBA" id="ARBA00022777"/>
    </source>
</evidence>
<evidence type="ECO:0000256" key="4">
    <source>
        <dbReference type="ARBA" id="ARBA00022553"/>
    </source>
</evidence>
<evidence type="ECO:0000256" key="9">
    <source>
        <dbReference type="ARBA" id="ARBA00023012"/>
    </source>
</evidence>
<evidence type="ECO:0000256" key="11">
    <source>
        <dbReference type="SAM" id="Coils"/>
    </source>
</evidence>
<keyword evidence="12" id="KW-0812">Transmembrane</keyword>
<accession>A7HRM6</accession>
<comment type="subcellular location">
    <subcellularLocation>
        <location evidence="2">Membrane</location>
    </subcellularLocation>
</comment>